<dbReference type="RefSeq" id="XP_022477099.1">
    <property type="nucleotide sequence ID" value="XM_022616502.1"/>
</dbReference>
<name>A0A1G4BET5_9PEZI</name>
<evidence type="ECO:0000313" key="2">
    <source>
        <dbReference type="Proteomes" id="UP000176998"/>
    </source>
</evidence>
<keyword evidence="2" id="KW-1185">Reference proteome</keyword>
<sequence>MDLFFAKNDFQFEPSAWFTLAELNSPNLRRRRLRAPLRLQELWTELIARMRRISVNLMWDEAYLTAVSSALIQNAHTVTELTFFLPDARRRAGKMKMGLYGDFLRDIARIPTLKRIKLGSQTPGGEDILYFPRKKWVAGLTGALVDFASAAAAG</sequence>
<protein>
    <submittedName>
        <fullName evidence="1">Uncharacterized protein</fullName>
    </submittedName>
</protein>
<proteinExistence type="predicted"/>
<reference evidence="1 2" key="1">
    <citation type="submission" date="2016-09" db="EMBL/GenBank/DDBJ databases">
        <authorList>
            <person name="Capua I."/>
            <person name="De Benedictis P."/>
            <person name="Joannis T."/>
            <person name="Lombin L.H."/>
            <person name="Cattoli G."/>
        </authorList>
    </citation>
    <scope>NUCLEOTIDE SEQUENCE [LARGE SCALE GENOMIC DNA]</scope>
    <source>
        <strain evidence="1 2">IMI 309357</strain>
    </source>
</reference>
<gene>
    <name evidence="1" type="ORF">CORC01_04855</name>
</gene>
<organism evidence="1 2">
    <name type="scientific">Colletotrichum orchidophilum</name>
    <dbReference type="NCBI Taxonomy" id="1209926"/>
    <lineage>
        <taxon>Eukaryota</taxon>
        <taxon>Fungi</taxon>
        <taxon>Dikarya</taxon>
        <taxon>Ascomycota</taxon>
        <taxon>Pezizomycotina</taxon>
        <taxon>Sordariomycetes</taxon>
        <taxon>Hypocreomycetidae</taxon>
        <taxon>Glomerellales</taxon>
        <taxon>Glomerellaceae</taxon>
        <taxon>Colletotrichum</taxon>
    </lineage>
</organism>
<dbReference type="GeneID" id="34558012"/>
<dbReference type="EMBL" id="MJBS01000032">
    <property type="protein sequence ID" value="OHE99954.1"/>
    <property type="molecule type" value="Genomic_DNA"/>
</dbReference>
<dbReference type="AlphaFoldDB" id="A0A1G4BET5"/>
<evidence type="ECO:0000313" key="1">
    <source>
        <dbReference type="EMBL" id="OHE99954.1"/>
    </source>
</evidence>
<comment type="caution">
    <text evidence="1">The sequence shown here is derived from an EMBL/GenBank/DDBJ whole genome shotgun (WGS) entry which is preliminary data.</text>
</comment>
<dbReference type="Proteomes" id="UP000176998">
    <property type="component" value="Unassembled WGS sequence"/>
</dbReference>
<accession>A0A1G4BET5</accession>